<name>A0A7I8KGC4_SPIIN</name>
<dbReference type="AlphaFoldDB" id="A0A7I8KGC4"/>
<gene>
    <name evidence="2" type="ORF">SI8410_05007265</name>
</gene>
<keyword evidence="3" id="KW-1185">Reference proteome</keyword>
<feature type="region of interest" description="Disordered" evidence="1">
    <location>
        <begin position="23"/>
        <end position="45"/>
    </location>
</feature>
<feature type="compositionally biased region" description="Polar residues" evidence="1">
    <location>
        <begin position="32"/>
        <end position="45"/>
    </location>
</feature>
<sequence>MARNRRTRHEFWCLGVQAAGREIPGERGFDGDNSQMSMNTPTSLQ</sequence>
<proteinExistence type="predicted"/>
<evidence type="ECO:0000313" key="3">
    <source>
        <dbReference type="Proteomes" id="UP000663760"/>
    </source>
</evidence>
<evidence type="ECO:0000256" key="1">
    <source>
        <dbReference type="SAM" id="MobiDB-lite"/>
    </source>
</evidence>
<protein>
    <submittedName>
        <fullName evidence="2">Uncharacterized protein</fullName>
    </submittedName>
</protein>
<reference evidence="2" key="1">
    <citation type="submission" date="2020-02" db="EMBL/GenBank/DDBJ databases">
        <authorList>
            <person name="Scholz U."/>
            <person name="Mascher M."/>
            <person name="Fiebig A."/>
        </authorList>
    </citation>
    <scope>NUCLEOTIDE SEQUENCE</scope>
</reference>
<evidence type="ECO:0000313" key="2">
    <source>
        <dbReference type="EMBL" id="CAA7396602.1"/>
    </source>
</evidence>
<organism evidence="2 3">
    <name type="scientific">Spirodela intermedia</name>
    <name type="common">Intermediate duckweed</name>
    <dbReference type="NCBI Taxonomy" id="51605"/>
    <lineage>
        <taxon>Eukaryota</taxon>
        <taxon>Viridiplantae</taxon>
        <taxon>Streptophyta</taxon>
        <taxon>Embryophyta</taxon>
        <taxon>Tracheophyta</taxon>
        <taxon>Spermatophyta</taxon>
        <taxon>Magnoliopsida</taxon>
        <taxon>Liliopsida</taxon>
        <taxon>Araceae</taxon>
        <taxon>Lemnoideae</taxon>
        <taxon>Spirodela</taxon>
    </lineage>
</organism>
<dbReference type="Proteomes" id="UP000663760">
    <property type="component" value="Chromosome 5"/>
</dbReference>
<accession>A0A7I8KGC4</accession>
<dbReference type="EMBL" id="LR746268">
    <property type="protein sequence ID" value="CAA7396602.1"/>
    <property type="molecule type" value="Genomic_DNA"/>
</dbReference>